<accession>A0AAE9SGP5</accession>
<evidence type="ECO:0008006" key="3">
    <source>
        <dbReference type="Google" id="ProtNLM"/>
    </source>
</evidence>
<evidence type="ECO:0000313" key="1">
    <source>
        <dbReference type="EMBL" id="UTD15029.1"/>
    </source>
</evidence>
<gene>
    <name evidence="1" type="ORF">HER15_05890</name>
</gene>
<dbReference type="AlphaFoldDB" id="A0AAE9SGP5"/>
<protein>
    <recommendedName>
        <fullName evidence="3">Bacteriocin-type signal sequence-containing protein</fullName>
    </recommendedName>
</protein>
<dbReference type="RefSeq" id="WP_156167083.1">
    <property type="nucleotide sequence ID" value="NZ_CANLMG010000009.1"/>
</dbReference>
<organism evidence="1 2">
    <name type="scientific">Tenacibaculum mesophilum</name>
    <dbReference type="NCBI Taxonomy" id="104268"/>
    <lineage>
        <taxon>Bacteria</taxon>
        <taxon>Pseudomonadati</taxon>
        <taxon>Bacteroidota</taxon>
        <taxon>Flavobacteriia</taxon>
        <taxon>Flavobacteriales</taxon>
        <taxon>Flavobacteriaceae</taxon>
        <taxon>Tenacibaculum</taxon>
    </lineage>
</organism>
<proteinExistence type="predicted"/>
<reference evidence="1" key="1">
    <citation type="submission" date="2020-04" db="EMBL/GenBank/DDBJ databases">
        <title>Tenacibaculum mesophilum bac2.</title>
        <authorList>
            <person name="Li M."/>
        </authorList>
    </citation>
    <scope>NUCLEOTIDE SEQUENCE</scope>
    <source>
        <strain evidence="1">Bac2</strain>
    </source>
</reference>
<sequence length="62" mass="6919">MKKSILNLGKILNKKELKSINGSVIIACYSHAECPQKMGCCKNPPYIGICMEGEAYRRLCNN</sequence>
<dbReference type="Proteomes" id="UP001056837">
    <property type="component" value="Chromosome"/>
</dbReference>
<name>A0AAE9SGP5_9FLAO</name>
<dbReference type="EMBL" id="CP050861">
    <property type="protein sequence ID" value="UTD15029.1"/>
    <property type="molecule type" value="Genomic_DNA"/>
</dbReference>
<evidence type="ECO:0000313" key="2">
    <source>
        <dbReference type="Proteomes" id="UP001056837"/>
    </source>
</evidence>